<dbReference type="EMBL" id="MU089530">
    <property type="protein sequence ID" value="KAF7851624.1"/>
    <property type="molecule type" value="Genomic_DNA"/>
</dbReference>
<evidence type="ECO:0000259" key="1">
    <source>
        <dbReference type="PROSITE" id="PS50004"/>
    </source>
</evidence>
<dbReference type="InterPro" id="IPR035892">
    <property type="entry name" value="C2_domain_sf"/>
</dbReference>
<organism evidence="2 3">
    <name type="scientific">Corymbia citriodora subsp. variegata</name>
    <dbReference type="NCBI Taxonomy" id="360336"/>
    <lineage>
        <taxon>Eukaryota</taxon>
        <taxon>Viridiplantae</taxon>
        <taxon>Streptophyta</taxon>
        <taxon>Embryophyta</taxon>
        <taxon>Tracheophyta</taxon>
        <taxon>Spermatophyta</taxon>
        <taxon>Magnoliopsida</taxon>
        <taxon>eudicotyledons</taxon>
        <taxon>Gunneridae</taxon>
        <taxon>Pentapetalae</taxon>
        <taxon>rosids</taxon>
        <taxon>malvids</taxon>
        <taxon>Myrtales</taxon>
        <taxon>Myrtaceae</taxon>
        <taxon>Myrtoideae</taxon>
        <taxon>Eucalypteae</taxon>
        <taxon>Corymbia</taxon>
    </lineage>
</organism>
<evidence type="ECO:0000313" key="3">
    <source>
        <dbReference type="Proteomes" id="UP000806378"/>
    </source>
</evidence>
<dbReference type="OrthoDB" id="1725911at2759"/>
<keyword evidence="3" id="KW-1185">Reference proteome</keyword>
<accession>A0A8T0CWV9</accession>
<dbReference type="Pfam" id="PF00168">
    <property type="entry name" value="C2"/>
    <property type="match status" value="1"/>
</dbReference>
<protein>
    <recommendedName>
        <fullName evidence="1">C2 domain-containing protein</fullName>
    </recommendedName>
</protein>
<dbReference type="PROSITE" id="PS50004">
    <property type="entry name" value="C2"/>
    <property type="match status" value="1"/>
</dbReference>
<dbReference type="AlphaFoldDB" id="A0A8T0CWV9"/>
<feature type="domain" description="C2" evidence="1">
    <location>
        <begin position="1"/>
        <end position="112"/>
    </location>
</feature>
<dbReference type="PANTHER" id="PTHR32246:SF163">
    <property type="entry name" value="PROTEIN SRC2-LIKE"/>
    <property type="match status" value="1"/>
</dbReference>
<dbReference type="PANTHER" id="PTHR32246">
    <property type="entry name" value="INGRESSION PROTEIN FIC1"/>
    <property type="match status" value="1"/>
</dbReference>
<dbReference type="Gene3D" id="2.60.40.150">
    <property type="entry name" value="C2 domain"/>
    <property type="match status" value="1"/>
</dbReference>
<name>A0A8T0CWV9_CORYI</name>
<dbReference type="SMART" id="SM00239">
    <property type="entry name" value="C2"/>
    <property type="match status" value="1"/>
</dbReference>
<evidence type="ECO:0000313" key="2">
    <source>
        <dbReference type="EMBL" id="KAF7851624.1"/>
    </source>
</evidence>
<dbReference type="InterPro" id="IPR000008">
    <property type="entry name" value="C2_dom"/>
</dbReference>
<reference evidence="2" key="1">
    <citation type="submission" date="2020-05" db="EMBL/GenBank/DDBJ databases">
        <title>WGS assembly of Corymbia citriodora subspecies variegata.</title>
        <authorList>
            <person name="Barry K."/>
            <person name="Hundley H."/>
            <person name="Shu S."/>
            <person name="Jenkins J."/>
            <person name="Grimwood J."/>
            <person name="Baten A."/>
        </authorList>
    </citation>
    <scope>NUCLEOTIDE SEQUENCE</scope>
    <source>
        <strain evidence="2">CV2-018</strain>
    </source>
</reference>
<dbReference type="SUPFAM" id="SSF49562">
    <property type="entry name" value="C2 domain (Calcium/lipid-binding domain, CaLB)"/>
    <property type="match status" value="1"/>
</dbReference>
<dbReference type="Proteomes" id="UP000806378">
    <property type="component" value="Unassembled WGS sequence"/>
</dbReference>
<proteinExistence type="predicted"/>
<comment type="caution">
    <text evidence="2">The sequence shown here is derived from an EMBL/GenBank/DDBJ whole genome shotgun (WGS) entry which is preliminary data.</text>
</comment>
<gene>
    <name evidence="2" type="ORF">BT93_L3449</name>
</gene>
<dbReference type="Gramene" id="rna-gnl|WGS:JABURB|Cocit.L3449.1">
    <property type="protein sequence ID" value="cds-KAF7851624.1"/>
    <property type="gene ID" value="gene-BT93_L3449"/>
</dbReference>
<sequence>MVSPTPSSGTDTVVRTLVITINSVMGLKARDVYLVISLAGDQKQHTPVHKKGSMNPWSGHTFVFTVDKAAVPTGCLKFKIMAKRTLFPDKDVGEVDVPVGYLLLNGSAGNMKPKVLSHEVRLSSEETEAVVKFSYQFSGRFPVEVPPVDEPVKDYADAVYPQTTYQPNATPNYPAVHPANEAVAGYAAAVATLASNTAAAHMPPLTVATQYPQTAYQSIAMPNYPSAHLANETVTGYAPAAASPASNTAATHMPPLNVAAQHPQTAYQPNAMPNHPSVPPTVMNADGTIRGYLVAPAPPAEYPSPMPGAAPYFQMANLPNAVPTCFYPPPANVHPQAGQGNAAPTPHAGGNFVQKVMSRVAVDAISDVWNQLMTPDTGFDM</sequence>